<evidence type="ECO:0000256" key="1">
    <source>
        <dbReference type="SAM" id="Coils"/>
    </source>
</evidence>
<dbReference type="PANTHER" id="PTHR45615">
    <property type="entry name" value="MYOSIN HEAVY CHAIN, NON-MUSCLE"/>
    <property type="match status" value="1"/>
</dbReference>
<feature type="compositionally biased region" description="Low complexity" evidence="2">
    <location>
        <begin position="208"/>
        <end position="223"/>
    </location>
</feature>
<feature type="coiled-coil region" evidence="1">
    <location>
        <begin position="502"/>
        <end position="553"/>
    </location>
</feature>
<gene>
    <name evidence="3" type="ORF">PHLCEN_2v11788</name>
</gene>
<keyword evidence="1" id="KW-0175">Coiled coil</keyword>
<feature type="region of interest" description="Disordered" evidence="2">
    <location>
        <begin position="595"/>
        <end position="624"/>
    </location>
</feature>
<feature type="region of interest" description="Disordered" evidence="2">
    <location>
        <begin position="98"/>
        <end position="352"/>
    </location>
</feature>
<comment type="caution">
    <text evidence="3">The sequence shown here is derived from an EMBL/GenBank/DDBJ whole genome shotgun (WGS) entry which is preliminary data.</text>
</comment>
<keyword evidence="4" id="KW-1185">Reference proteome</keyword>
<dbReference type="EMBL" id="MLYV02001195">
    <property type="protein sequence ID" value="PSR72340.1"/>
    <property type="molecule type" value="Genomic_DNA"/>
</dbReference>
<dbReference type="PANTHER" id="PTHR45615:SF80">
    <property type="entry name" value="GRIP DOMAIN-CONTAINING PROTEIN"/>
    <property type="match status" value="1"/>
</dbReference>
<protein>
    <submittedName>
        <fullName evidence="3">Uncharacterized protein</fullName>
    </submittedName>
</protein>
<organism evidence="3 4">
    <name type="scientific">Hermanssonia centrifuga</name>
    <dbReference type="NCBI Taxonomy" id="98765"/>
    <lineage>
        <taxon>Eukaryota</taxon>
        <taxon>Fungi</taxon>
        <taxon>Dikarya</taxon>
        <taxon>Basidiomycota</taxon>
        <taxon>Agaricomycotina</taxon>
        <taxon>Agaricomycetes</taxon>
        <taxon>Polyporales</taxon>
        <taxon>Meruliaceae</taxon>
        <taxon>Hermanssonia</taxon>
    </lineage>
</organism>
<feature type="compositionally biased region" description="Basic and acidic residues" evidence="2">
    <location>
        <begin position="195"/>
        <end position="207"/>
    </location>
</feature>
<dbReference type="OrthoDB" id="432685at2759"/>
<reference evidence="3 4" key="1">
    <citation type="submission" date="2018-02" db="EMBL/GenBank/DDBJ databases">
        <title>Genome sequence of the basidiomycete white-rot fungus Phlebia centrifuga.</title>
        <authorList>
            <person name="Granchi Z."/>
            <person name="Peng M."/>
            <person name="de Vries R.P."/>
            <person name="Hilden K."/>
            <person name="Makela M.R."/>
            <person name="Grigoriev I."/>
            <person name="Riley R."/>
        </authorList>
    </citation>
    <scope>NUCLEOTIDE SEQUENCE [LARGE SCALE GENOMIC DNA]</scope>
    <source>
        <strain evidence="3 4">FBCC195</strain>
    </source>
</reference>
<evidence type="ECO:0000313" key="4">
    <source>
        <dbReference type="Proteomes" id="UP000186601"/>
    </source>
</evidence>
<accession>A0A2R6NJ00</accession>
<feature type="region of interest" description="Disordered" evidence="2">
    <location>
        <begin position="698"/>
        <end position="748"/>
    </location>
</feature>
<name>A0A2R6NJ00_9APHY</name>
<evidence type="ECO:0000313" key="3">
    <source>
        <dbReference type="EMBL" id="PSR72340.1"/>
    </source>
</evidence>
<dbReference type="AlphaFoldDB" id="A0A2R6NJ00"/>
<feature type="compositionally biased region" description="Polar residues" evidence="2">
    <location>
        <begin position="168"/>
        <end position="182"/>
    </location>
</feature>
<evidence type="ECO:0000256" key="2">
    <source>
        <dbReference type="SAM" id="MobiDB-lite"/>
    </source>
</evidence>
<feature type="compositionally biased region" description="Acidic residues" evidence="2">
    <location>
        <begin position="595"/>
        <end position="623"/>
    </location>
</feature>
<feature type="compositionally biased region" description="Acidic residues" evidence="2">
    <location>
        <begin position="715"/>
        <end position="730"/>
    </location>
</feature>
<dbReference type="Proteomes" id="UP000186601">
    <property type="component" value="Unassembled WGS sequence"/>
</dbReference>
<dbReference type="STRING" id="98765.A0A2R6NJ00"/>
<feature type="compositionally biased region" description="Low complexity" evidence="2">
    <location>
        <begin position="232"/>
        <end position="253"/>
    </location>
</feature>
<sequence>MSSLTTYGRNRQSVADLEQELYDIFRDHPDSSLNESEEPVIPGNALVDILRAFSRNHDSVELMSRGEEDQLIQLIESNPGLAVTPQVLLQFIAMRTTLTPSPEDSSPGKGDMHRGREEEREEYDEYYSRSRSSSRGSAGTSVYRAPSRPSSRGPAVPPKTPVRDSPFDVSSRQRTTPLSNAAPSSWTRRPPPSRRKSDAGSHSRALSDSESSVSSPPVAYSRSHGPFGRARTPSNPTSPNPYSQQNSGTFSSPPSRPHSRASSQPQGHFVNLGGISSDYHFGSPERDDDYTQDYEPQRGPPTGLMSPPPSDQSETSFDEDDRFLRNISMLPMPRRGDDSDSDSGSDDERALGLVHERTITSSTMSLDLQERFEALQKVNEELRRKLVDAEETLQRKLSEHESDLESFQQRIEEMKAELSSTKRQEKELRAKERTNSTQISALEVNVAQVTKSLENARQAYTNLQTQYTEQCNESQRYRELLLQRDDEFRGLKDANSLQILELKKWEDEANNWQLQIKHLEDELTQAQVAQAALDEQKQENMMLKETIDRMRFEMDEMRTAAASGNAGSGTASLRGTASKSLGAELLSKMKDGVWEMEESPEAEQEEEEEEAEEEDTEGEEEDVIQTIITRTKRKVASRAKRVETITVNEVKEYSDAGVQHEISTRALKVQTDEEPKTITASFGIQTVHPPSSFMSIQTDPEPTAASPTSVNAEIQTEEPEPEAHMEEDEAMASSSSTLLPPTPRAQPLEELQPHHHDLPPAYNQVTNEDQDQLAVRVANETLKKWHKGLKLPIEPVPGGISEDAIEDWKTLKEELGVECSAIEKLVEESTRTGLPRSPKTPRGHRHRSRFYNIYNTYVYGDTEGPALLSSGQFLFCIGASAAVAFLVGSSMAPQYAIPGGPVYYDRAAWTSFNSIQAVGEGFPGDGSSRAFWSFLGKLGGGAARQIRGWPT</sequence>
<feature type="compositionally biased region" description="Polar residues" evidence="2">
    <location>
        <begin position="698"/>
        <end position="714"/>
    </location>
</feature>
<feature type="coiled-coil region" evidence="1">
    <location>
        <begin position="365"/>
        <end position="473"/>
    </location>
</feature>
<proteinExistence type="predicted"/>